<dbReference type="Proteomes" id="UP000465112">
    <property type="component" value="Chromosome 9"/>
</dbReference>
<evidence type="ECO:0000313" key="2">
    <source>
        <dbReference type="EMBL" id="KAF1386187.1"/>
    </source>
</evidence>
<comment type="caution">
    <text evidence="2">The sequence shown here is derived from an EMBL/GenBank/DDBJ whole genome shotgun (WGS) entry which is preliminary data.</text>
</comment>
<protein>
    <recommendedName>
        <fullName evidence="1">BRCT domain-containing protein</fullName>
    </recommendedName>
</protein>
<feature type="domain" description="BRCT" evidence="1">
    <location>
        <begin position="1"/>
        <end position="50"/>
    </location>
</feature>
<evidence type="ECO:0000259" key="1">
    <source>
        <dbReference type="PROSITE" id="PS50172"/>
    </source>
</evidence>
<dbReference type="SUPFAM" id="SSF52113">
    <property type="entry name" value="BRCT domain"/>
    <property type="match status" value="1"/>
</dbReference>
<name>A0A6A5EAJ9_PERFL</name>
<proteinExistence type="predicted"/>
<gene>
    <name evidence="2" type="ORF">PFLUV_G00115550</name>
</gene>
<dbReference type="EMBL" id="VHII01000009">
    <property type="protein sequence ID" value="KAF1386187.1"/>
    <property type="molecule type" value="Genomic_DNA"/>
</dbReference>
<reference evidence="2 3" key="1">
    <citation type="submission" date="2019-06" db="EMBL/GenBank/DDBJ databases">
        <title>A chromosome-scale genome assembly of the European perch, Perca fluviatilis.</title>
        <authorList>
            <person name="Roques C."/>
            <person name="Zahm M."/>
            <person name="Cabau C."/>
            <person name="Klopp C."/>
            <person name="Bouchez O."/>
            <person name="Donnadieu C."/>
            <person name="Kuhl H."/>
            <person name="Gislard M."/>
            <person name="Guendouz S."/>
            <person name="Journot L."/>
            <person name="Haffray P."/>
            <person name="Bestin A."/>
            <person name="Morvezen R."/>
            <person name="Feron R."/>
            <person name="Wen M."/>
            <person name="Jouanno E."/>
            <person name="Herpin A."/>
            <person name="Schartl M."/>
            <person name="Postlethwait J."/>
            <person name="Schaerlinger B."/>
            <person name="Chardard D."/>
            <person name="Lecocq T."/>
            <person name="Poncet C."/>
            <person name="Jaffrelo L."/>
            <person name="Lampietro C."/>
            <person name="Guiguen Y."/>
        </authorList>
    </citation>
    <scope>NUCLEOTIDE SEQUENCE [LARGE SCALE GENOMIC DNA]</scope>
    <source>
        <tissue evidence="2">Blood</tissue>
    </source>
</reference>
<dbReference type="InterPro" id="IPR001357">
    <property type="entry name" value="BRCT_dom"/>
</dbReference>
<organism evidence="2 3">
    <name type="scientific">Perca fluviatilis</name>
    <name type="common">European perch</name>
    <dbReference type="NCBI Taxonomy" id="8168"/>
    <lineage>
        <taxon>Eukaryota</taxon>
        <taxon>Metazoa</taxon>
        <taxon>Chordata</taxon>
        <taxon>Craniata</taxon>
        <taxon>Vertebrata</taxon>
        <taxon>Euteleostomi</taxon>
        <taxon>Actinopterygii</taxon>
        <taxon>Neopterygii</taxon>
        <taxon>Teleostei</taxon>
        <taxon>Neoteleostei</taxon>
        <taxon>Acanthomorphata</taxon>
        <taxon>Eupercaria</taxon>
        <taxon>Perciformes</taxon>
        <taxon>Percoidei</taxon>
        <taxon>Percidae</taxon>
        <taxon>Percinae</taxon>
        <taxon>Perca</taxon>
    </lineage>
</organism>
<sequence length="76" mass="8686">MSPEVTHIVAEVENSIHSQELQDLVRQYTQVVPVQKDWLESCFSKQRKVELPVETRSLVAAATVRLKPETHGCQQE</sequence>
<dbReference type="InterPro" id="IPR036420">
    <property type="entry name" value="BRCT_dom_sf"/>
</dbReference>
<dbReference type="AlphaFoldDB" id="A0A6A5EAJ9"/>
<keyword evidence="3" id="KW-1185">Reference proteome</keyword>
<accession>A0A6A5EAJ9</accession>
<dbReference type="Gene3D" id="3.40.50.10190">
    <property type="entry name" value="BRCT domain"/>
    <property type="match status" value="1"/>
</dbReference>
<evidence type="ECO:0000313" key="3">
    <source>
        <dbReference type="Proteomes" id="UP000465112"/>
    </source>
</evidence>
<dbReference type="PROSITE" id="PS50172">
    <property type="entry name" value="BRCT"/>
    <property type="match status" value="1"/>
</dbReference>